<dbReference type="OrthoDB" id="4418812at2759"/>
<comment type="catalytic activity">
    <reaction evidence="11">
        <text>L-serine = D-serine</text>
        <dbReference type="Rhea" id="RHEA:10980"/>
        <dbReference type="ChEBI" id="CHEBI:33384"/>
        <dbReference type="ChEBI" id="CHEBI:35247"/>
        <dbReference type="EC" id="5.1.1.18"/>
    </reaction>
</comment>
<dbReference type="Gene3D" id="3.40.50.1100">
    <property type="match status" value="2"/>
</dbReference>
<dbReference type="PROSITE" id="PS51671">
    <property type="entry name" value="ACT"/>
    <property type="match status" value="1"/>
</dbReference>
<dbReference type="InterPro" id="IPR001926">
    <property type="entry name" value="TrpB-like_PALP"/>
</dbReference>
<dbReference type="EMBL" id="JAIWYP010000008">
    <property type="protein sequence ID" value="KAH3782806.1"/>
    <property type="molecule type" value="Genomic_DNA"/>
</dbReference>
<evidence type="ECO:0000256" key="13">
    <source>
        <dbReference type="ARBA" id="ARBA00066349"/>
    </source>
</evidence>
<dbReference type="GO" id="GO:0006567">
    <property type="term" value="P:L-threonine catabolic process"/>
    <property type="evidence" value="ECO:0007669"/>
    <property type="project" value="TreeGrafter"/>
</dbReference>
<evidence type="ECO:0000256" key="12">
    <source>
        <dbReference type="ARBA" id="ARBA00056426"/>
    </source>
</evidence>
<comment type="similarity">
    <text evidence="2">Belongs to the serine/threonine dehydratase family.</text>
</comment>
<evidence type="ECO:0000256" key="14">
    <source>
        <dbReference type="ARBA" id="ARBA00066592"/>
    </source>
</evidence>
<evidence type="ECO:0000256" key="17">
    <source>
        <dbReference type="ARBA" id="ARBA00081060"/>
    </source>
</evidence>
<dbReference type="PANTHER" id="PTHR48078:SF19">
    <property type="entry name" value="ACT DOMAIN-CONTAINING PROTEIN"/>
    <property type="match status" value="1"/>
</dbReference>
<evidence type="ECO:0000256" key="18">
    <source>
        <dbReference type="ARBA" id="ARBA00081761"/>
    </source>
</evidence>
<dbReference type="SUPFAM" id="SSF53686">
    <property type="entry name" value="Tryptophan synthase beta subunit-like PLP-dependent enzymes"/>
    <property type="match status" value="1"/>
</dbReference>
<proteinExistence type="inferred from homology"/>
<sequence>MMMQHLWATDVPSEMDDNLTHPPDKRRKMSTIGSEEVILDKFCDPDNPITITFQDISAAAYKIRDGIERTPCLKSQMTQMYGMKLFFKKEFLQYTGSFKERGARYALLMLNKDQKKQGVIAASAGNHALALAYHGQELGISITVIMPIIAPLMKIQACRKFGANVQVKGANLAESKLHAMKLGREEGLIYINGYDHPHILAGQGTMGLEIVEQVPDLDACIIPVGGGGLIAGAALAIKNLRPNCTIIGVESERCPSFTNAIQSGKPVYTEMHSTLADGLAVPTVGVNAFATAKDLIDKMIIVKEENIALAILRLLEMEKAVVEGAGAVGLAAVIENLVPELVGKKVVIALCGGNIDTTALGRVIERGLAVDGRLNRFVVEVSDRPGSIAELTKLIAGLGVSLKDIFHERAWIKSDIFAVQVKVVCETRDAEHSEELHQALKERYNHLNWSPIY</sequence>
<dbReference type="GO" id="GO:0030378">
    <property type="term" value="F:serine racemase activity"/>
    <property type="evidence" value="ECO:0007669"/>
    <property type="project" value="UniProtKB-EC"/>
</dbReference>
<dbReference type="FunFam" id="3.40.50.1100:FF:000007">
    <property type="entry name" value="L-threonine dehydratase catabolic TdcB"/>
    <property type="match status" value="1"/>
</dbReference>
<evidence type="ECO:0000256" key="10">
    <source>
        <dbReference type="ARBA" id="ARBA00050422"/>
    </source>
</evidence>
<evidence type="ECO:0000259" key="19">
    <source>
        <dbReference type="PROSITE" id="PS51671"/>
    </source>
</evidence>
<protein>
    <recommendedName>
        <fullName evidence="15">Serine racemase</fullName>
        <ecNumber evidence="3">4.3.1.17</ecNumber>
        <ecNumber evidence="13">4.3.1.18</ecNumber>
        <ecNumber evidence="14">5.1.1.18</ecNumber>
    </recommendedName>
    <alternativeName>
        <fullName evidence="16">D-serine ammonia-lyase</fullName>
    </alternativeName>
    <alternativeName>
        <fullName evidence="18">D-serine dehydratase</fullName>
    </alternativeName>
    <alternativeName>
        <fullName evidence="17">L-serine ammonia-lyase</fullName>
    </alternativeName>
    <alternativeName>
        <fullName evidence="7">L-serine deaminase</fullName>
    </alternativeName>
    <alternativeName>
        <fullName evidence="6">L-serine dehydratase</fullName>
    </alternativeName>
    <alternativeName>
        <fullName evidence="8">L-threonine dehydratase</fullName>
    </alternativeName>
</protein>
<evidence type="ECO:0000256" key="6">
    <source>
        <dbReference type="ARBA" id="ARBA00031418"/>
    </source>
</evidence>
<organism evidence="20 21">
    <name type="scientific">Dreissena polymorpha</name>
    <name type="common">Zebra mussel</name>
    <name type="synonym">Mytilus polymorpha</name>
    <dbReference type="NCBI Taxonomy" id="45954"/>
    <lineage>
        <taxon>Eukaryota</taxon>
        <taxon>Metazoa</taxon>
        <taxon>Spiralia</taxon>
        <taxon>Lophotrochozoa</taxon>
        <taxon>Mollusca</taxon>
        <taxon>Bivalvia</taxon>
        <taxon>Autobranchia</taxon>
        <taxon>Heteroconchia</taxon>
        <taxon>Euheterodonta</taxon>
        <taxon>Imparidentia</taxon>
        <taxon>Neoheterodontei</taxon>
        <taxon>Myida</taxon>
        <taxon>Dreissenoidea</taxon>
        <taxon>Dreissenidae</taxon>
        <taxon>Dreissena</taxon>
    </lineage>
</organism>
<evidence type="ECO:0000256" key="11">
    <source>
        <dbReference type="ARBA" id="ARBA00051769"/>
    </source>
</evidence>
<keyword evidence="5" id="KW-0456">Lyase</keyword>
<dbReference type="GO" id="GO:0030170">
    <property type="term" value="F:pyridoxal phosphate binding"/>
    <property type="evidence" value="ECO:0007669"/>
    <property type="project" value="UniProtKB-ARBA"/>
</dbReference>
<dbReference type="GO" id="GO:0009097">
    <property type="term" value="P:isoleucine biosynthetic process"/>
    <property type="evidence" value="ECO:0007669"/>
    <property type="project" value="TreeGrafter"/>
</dbReference>
<dbReference type="GO" id="GO:0005524">
    <property type="term" value="F:ATP binding"/>
    <property type="evidence" value="ECO:0007669"/>
    <property type="project" value="UniProtKB-ARBA"/>
</dbReference>
<comment type="caution">
    <text evidence="20">The sequence shown here is derived from an EMBL/GenBank/DDBJ whole genome shotgun (WGS) entry which is preliminary data.</text>
</comment>
<comment type="function">
    <text evidence="12">Catalyzes the synthesis of D-serine from L-serine. D-serine is a key coagonist with glutamate at NMDA receptors. Has dehydratase activity towards both L-serine and D-serine.</text>
</comment>
<gene>
    <name evidence="20" type="ORF">DPMN_160726</name>
</gene>
<evidence type="ECO:0000256" key="16">
    <source>
        <dbReference type="ARBA" id="ARBA00076108"/>
    </source>
</evidence>
<evidence type="ECO:0000256" key="5">
    <source>
        <dbReference type="ARBA" id="ARBA00023239"/>
    </source>
</evidence>
<evidence type="ECO:0000256" key="7">
    <source>
        <dbReference type="ARBA" id="ARBA00041766"/>
    </source>
</evidence>
<dbReference type="GO" id="GO:0004794">
    <property type="term" value="F:threonine deaminase activity"/>
    <property type="evidence" value="ECO:0007669"/>
    <property type="project" value="TreeGrafter"/>
</dbReference>
<dbReference type="InterPro" id="IPR044561">
    <property type="entry name" value="ACT_ThrD-II-like"/>
</dbReference>
<evidence type="ECO:0000256" key="4">
    <source>
        <dbReference type="ARBA" id="ARBA00022898"/>
    </source>
</evidence>
<accession>A0A9D4ENC8</accession>
<evidence type="ECO:0000256" key="2">
    <source>
        <dbReference type="ARBA" id="ARBA00010869"/>
    </source>
</evidence>
<dbReference type="InterPro" id="IPR002912">
    <property type="entry name" value="ACT_dom"/>
</dbReference>
<keyword evidence="21" id="KW-1185">Reference proteome</keyword>
<dbReference type="GO" id="GO:0070178">
    <property type="term" value="P:D-serine metabolic process"/>
    <property type="evidence" value="ECO:0007669"/>
    <property type="project" value="UniProtKB-ARBA"/>
</dbReference>
<dbReference type="AlphaFoldDB" id="A0A9D4ENC8"/>
<evidence type="ECO:0000313" key="21">
    <source>
        <dbReference type="Proteomes" id="UP000828390"/>
    </source>
</evidence>
<comment type="cofactor">
    <cofactor evidence="1">
        <name>pyridoxal 5'-phosphate</name>
        <dbReference type="ChEBI" id="CHEBI:597326"/>
    </cofactor>
</comment>
<dbReference type="EC" id="4.3.1.17" evidence="3"/>
<evidence type="ECO:0000256" key="3">
    <source>
        <dbReference type="ARBA" id="ARBA00012093"/>
    </source>
</evidence>
<evidence type="ECO:0000313" key="20">
    <source>
        <dbReference type="EMBL" id="KAH3782806.1"/>
    </source>
</evidence>
<dbReference type="GO" id="GO:0003941">
    <property type="term" value="F:L-serine ammonia-lyase activity"/>
    <property type="evidence" value="ECO:0007669"/>
    <property type="project" value="UniProtKB-EC"/>
</dbReference>
<dbReference type="FunFam" id="3.40.50.1100:FF:000041">
    <property type="entry name" value="Threonine ammonia-lyase, variant"/>
    <property type="match status" value="1"/>
</dbReference>
<dbReference type="Pfam" id="PF00291">
    <property type="entry name" value="PALP"/>
    <property type="match status" value="1"/>
</dbReference>
<dbReference type="EC" id="4.3.1.18" evidence="13"/>
<comment type="catalytic activity">
    <reaction evidence="9">
        <text>L-serine = pyruvate + NH4(+)</text>
        <dbReference type="Rhea" id="RHEA:19169"/>
        <dbReference type="ChEBI" id="CHEBI:15361"/>
        <dbReference type="ChEBI" id="CHEBI:28938"/>
        <dbReference type="ChEBI" id="CHEBI:33384"/>
        <dbReference type="EC" id="4.3.1.17"/>
    </reaction>
</comment>
<name>A0A9D4ENC8_DREPO</name>
<dbReference type="PANTHER" id="PTHR48078">
    <property type="entry name" value="THREONINE DEHYDRATASE, MITOCHONDRIAL-RELATED"/>
    <property type="match status" value="1"/>
</dbReference>
<dbReference type="InterPro" id="IPR050147">
    <property type="entry name" value="Ser/Thr_Dehydratase"/>
</dbReference>
<evidence type="ECO:0000256" key="15">
    <source>
        <dbReference type="ARBA" id="ARBA00070760"/>
    </source>
</evidence>
<dbReference type="CDD" id="cd04886">
    <property type="entry name" value="ACT_ThrD-II-like"/>
    <property type="match status" value="1"/>
</dbReference>
<keyword evidence="4" id="KW-0663">Pyridoxal phosphate</keyword>
<dbReference type="GO" id="GO:0006565">
    <property type="term" value="P:L-serine catabolic process"/>
    <property type="evidence" value="ECO:0007669"/>
    <property type="project" value="TreeGrafter"/>
</dbReference>
<feature type="domain" description="ACT" evidence="19">
    <location>
        <begin position="376"/>
        <end position="453"/>
    </location>
</feature>
<dbReference type="GO" id="GO:0008721">
    <property type="term" value="F:D-serine ammonia-lyase activity"/>
    <property type="evidence" value="ECO:0007669"/>
    <property type="project" value="UniProtKB-EC"/>
</dbReference>
<dbReference type="InterPro" id="IPR036052">
    <property type="entry name" value="TrpB-like_PALP_sf"/>
</dbReference>
<reference evidence="20" key="1">
    <citation type="journal article" date="2019" name="bioRxiv">
        <title>The Genome of the Zebra Mussel, Dreissena polymorpha: A Resource for Invasive Species Research.</title>
        <authorList>
            <person name="McCartney M.A."/>
            <person name="Auch B."/>
            <person name="Kono T."/>
            <person name="Mallez S."/>
            <person name="Zhang Y."/>
            <person name="Obille A."/>
            <person name="Becker A."/>
            <person name="Abrahante J.E."/>
            <person name="Garbe J."/>
            <person name="Badalamenti J.P."/>
            <person name="Herman A."/>
            <person name="Mangelson H."/>
            <person name="Liachko I."/>
            <person name="Sullivan S."/>
            <person name="Sone E.D."/>
            <person name="Koren S."/>
            <person name="Silverstein K.A.T."/>
            <person name="Beckman K.B."/>
            <person name="Gohl D.M."/>
        </authorList>
    </citation>
    <scope>NUCLEOTIDE SEQUENCE</scope>
    <source>
        <strain evidence="20">Duluth1</strain>
        <tissue evidence="20">Whole animal</tissue>
    </source>
</reference>
<dbReference type="EC" id="5.1.1.18" evidence="14"/>
<comment type="catalytic activity">
    <reaction evidence="10">
        <text>D-serine = pyruvate + NH4(+)</text>
        <dbReference type="Rhea" id="RHEA:13977"/>
        <dbReference type="ChEBI" id="CHEBI:15361"/>
        <dbReference type="ChEBI" id="CHEBI:28938"/>
        <dbReference type="ChEBI" id="CHEBI:35247"/>
        <dbReference type="EC" id="4.3.1.18"/>
    </reaction>
</comment>
<dbReference type="Proteomes" id="UP000828390">
    <property type="component" value="Unassembled WGS sequence"/>
</dbReference>
<evidence type="ECO:0000256" key="1">
    <source>
        <dbReference type="ARBA" id="ARBA00001933"/>
    </source>
</evidence>
<reference evidence="20" key="2">
    <citation type="submission" date="2020-11" db="EMBL/GenBank/DDBJ databases">
        <authorList>
            <person name="McCartney M.A."/>
            <person name="Auch B."/>
            <person name="Kono T."/>
            <person name="Mallez S."/>
            <person name="Becker A."/>
            <person name="Gohl D.M."/>
            <person name="Silverstein K.A.T."/>
            <person name="Koren S."/>
            <person name="Bechman K.B."/>
            <person name="Herman A."/>
            <person name="Abrahante J.E."/>
            <person name="Garbe J."/>
        </authorList>
    </citation>
    <scope>NUCLEOTIDE SEQUENCE</scope>
    <source>
        <strain evidence="20">Duluth1</strain>
        <tissue evidence="20">Whole animal</tissue>
    </source>
</reference>
<evidence type="ECO:0000256" key="8">
    <source>
        <dbReference type="ARBA" id="ARBA00042605"/>
    </source>
</evidence>
<dbReference type="CDD" id="cd01562">
    <property type="entry name" value="Thr-dehyd"/>
    <property type="match status" value="1"/>
</dbReference>
<evidence type="ECO:0000256" key="9">
    <source>
        <dbReference type="ARBA" id="ARBA00049406"/>
    </source>
</evidence>